<feature type="domain" description="Major facilitator superfamily (MFS) profile" evidence="9">
    <location>
        <begin position="15"/>
        <end position="402"/>
    </location>
</feature>
<evidence type="ECO:0000256" key="4">
    <source>
        <dbReference type="ARBA" id="ARBA00022692"/>
    </source>
</evidence>
<dbReference type="PROSITE" id="PS50850">
    <property type="entry name" value="MFS"/>
    <property type="match status" value="1"/>
</dbReference>
<protein>
    <submittedName>
        <fullName evidence="10">MFS transporter</fullName>
    </submittedName>
</protein>
<evidence type="ECO:0000313" key="10">
    <source>
        <dbReference type="EMBL" id="AQQ69406.1"/>
    </source>
</evidence>
<feature type="transmembrane region" description="Helical" evidence="8">
    <location>
        <begin position="377"/>
        <end position="395"/>
    </location>
</feature>
<feature type="transmembrane region" description="Helical" evidence="8">
    <location>
        <begin position="290"/>
        <end position="306"/>
    </location>
</feature>
<name>A0A1Q2M9P2_9GAMM</name>
<keyword evidence="6 8" id="KW-0472">Membrane</keyword>
<dbReference type="Proteomes" id="UP000188219">
    <property type="component" value="Chromosome"/>
</dbReference>
<evidence type="ECO:0000256" key="8">
    <source>
        <dbReference type="SAM" id="Phobius"/>
    </source>
</evidence>
<evidence type="ECO:0000256" key="5">
    <source>
        <dbReference type="ARBA" id="ARBA00022989"/>
    </source>
</evidence>
<dbReference type="CDD" id="cd17329">
    <property type="entry name" value="MFS_MdtH_MDR_like"/>
    <property type="match status" value="1"/>
</dbReference>
<proteinExistence type="predicted"/>
<dbReference type="PANTHER" id="PTHR23517:SF2">
    <property type="entry name" value="MULTIDRUG RESISTANCE PROTEIN MDTH"/>
    <property type="match status" value="1"/>
</dbReference>
<feature type="transmembrane region" description="Helical" evidence="8">
    <location>
        <begin position="146"/>
        <end position="165"/>
    </location>
</feature>
<dbReference type="GO" id="GO:0005886">
    <property type="term" value="C:plasma membrane"/>
    <property type="evidence" value="ECO:0007669"/>
    <property type="project" value="UniProtKB-SubCell"/>
</dbReference>
<feature type="transmembrane region" description="Helical" evidence="8">
    <location>
        <begin position="312"/>
        <end position="330"/>
    </location>
</feature>
<dbReference type="SUPFAM" id="SSF103473">
    <property type="entry name" value="MFS general substrate transporter"/>
    <property type="match status" value="1"/>
</dbReference>
<feature type="transmembrane region" description="Helical" evidence="8">
    <location>
        <begin position="12"/>
        <end position="32"/>
    </location>
</feature>
<dbReference type="PROSITE" id="PS00216">
    <property type="entry name" value="SUGAR_TRANSPORT_1"/>
    <property type="match status" value="1"/>
</dbReference>
<evidence type="ECO:0000256" key="1">
    <source>
        <dbReference type="ARBA" id="ARBA00004651"/>
    </source>
</evidence>
<keyword evidence="4 8" id="KW-0812">Transmembrane</keyword>
<evidence type="ECO:0000313" key="11">
    <source>
        <dbReference type="Proteomes" id="UP000188219"/>
    </source>
</evidence>
<feature type="compositionally biased region" description="Polar residues" evidence="7">
    <location>
        <begin position="435"/>
        <end position="448"/>
    </location>
</feature>
<gene>
    <name evidence="10" type="ORF">Mag101_05525</name>
</gene>
<dbReference type="GO" id="GO:0022857">
    <property type="term" value="F:transmembrane transporter activity"/>
    <property type="evidence" value="ECO:0007669"/>
    <property type="project" value="InterPro"/>
</dbReference>
<organism evidence="10 11">
    <name type="scientific">Microbulbifer agarilyticus</name>
    <dbReference type="NCBI Taxonomy" id="260552"/>
    <lineage>
        <taxon>Bacteria</taxon>
        <taxon>Pseudomonadati</taxon>
        <taxon>Pseudomonadota</taxon>
        <taxon>Gammaproteobacteria</taxon>
        <taxon>Cellvibrionales</taxon>
        <taxon>Microbulbiferaceae</taxon>
        <taxon>Microbulbifer</taxon>
    </lineage>
</organism>
<feature type="transmembrane region" description="Helical" evidence="8">
    <location>
        <begin position="52"/>
        <end position="69"/>
    </location>
</feature>
<dbReference type="OrthoDB" id="3237211at2"/>
<keyword evidence="3" id="KW-1003">Cell membrane</keyword>
<dbReference type="InterPro" id="IPR005829">
    <property type="entry name" value="Sugar_transporter_CS"/>
</dbReference>
<dbReference type="AlphaFoldDB" id="A0A1Q2M9P2"/>
<dbReference type="InterPro" id="IPR020846">
    <property type="entry name" value="MFS_dom"/>
</dbReference>
<dbReference type="InterPro" id="IPR011701">
    <property type="entry name" value="MFS"/>
</dbReference>
<dbReference type="PANTHER" id="PTHR23517">
    <property type="entry name" value="RESISTANCE PROTEIN MDTM, PUTATIVE-RELATED-RELATED"/>
    <property type="match status" value="1"/>
</dbReference>
<feature type="transmembrane region" description="Helical" evidence="8">
    <location>
        <begin position="171"/>
        <end position="193"/>
    </location>
</feature>
<evidence type="ECO:0000259" key="9">
    <source>
        <dbReference type="PROSITE" id="PS50850"/>
    </source>
</evidence>
<dbReference type="InterPro" id="IPR036259">
    <property type="entry name" value="MFS_trans_sf"/>
</dbReference>
<evidence type="ECO:0000256" key="3">
    <source>
        <dbReference type="ARBA" id="ARBA00022475"/>
    </source>
</evidence>
<keyword evidence="11" id="KW-1185">Reference proteome</keyword>
<evidence type="ECO:0000256" key="2">
    <source>
        <dbReference type="ARBA" id="ARBA00022448"/>
    </source>
</evidence>
<dbReference type="InterPro" id="IPR050171">
    <property type="entry name" value="MFS_Transporters"/>
</dbReference>
<sequence>MDRQWWQSLYGLPPLIWIVLVGSFFGRGTYFMVWPFLAVMLHQKFALSPAEIGALLSVSAMCAAILGFYTGALSDRFGRKLLLLCGTFINVIAFAFLAFADSVMAFAVAITLSAVGRSVWEPPAMAMFGDLIPDTKARELAMQFRYFLINVGSALGPIIGVWIGLSGQQTTFGITAFSYLSLFVAFIVAFRVYGSEKPSSHGATSSGKFSDTLRVLAQDKVFLITILANVIALFIYAHMDSSLIQYLTINDAPKVVTLISSMILINASTIVCLQFPLLRLMRDVNVNQRIFIGMMLLAAGQIWFALNPIHWFSGWLGAIFLISVAEAILFPNMSVQVDRMAPANMRGSYFGATSLYAFGWSSAPLVGGLMIQFFGGPALYLVTFALCLLVMWMYWHTGNLMAQPVWPKRGGDSEGVTPNLPTSVSSVEKAGGRDSTASDNGSPEPNPA</sequence>
<reference evidence="10" key="1">
    <citation type="submission" date="2017-02" db="EMBL/GenBank/DDBJ databases">
        <title>Genome of Microbulbifer agarilyticus GP101.</title>
        <authorList>
            <person name="Jung J."/>
            <person name="Bae S.S."/>
            <person name="Baek K."/>
        </authorList>
    </citation>
    <scope>NUCLEOTIDE SEQUENCE [LARGE SCALE GENOMIC DNA]</scope>
    <source>
        <strain evidence="10">GP101</strain>
    </source>
</reference>
<comment type="subcellular location">
    <subcellularLocation>
        <location evidence="1">Cell membrane</location>
        <topology evidence="1">Multi-pass membrane protein</topology>
    </subcellularLocation>
</comment>
<feature type="transmembrane region" description="Helical" evidence="8">
    <location>
        <begin position="259"/>
        <end position="278"/>
    </location>
</feature>
<dbReference type="EMBL" id="CP019650">
    <property type="protein sequence ID" value="AQQ69406.1"/>
    <property type="molecule type" value="Genomic_DNA"/>
</dbReference>
<dbReference type="RefSeq" id="WP_077408087.1">
    <property type="nucleotide sequence ID" value="NZ_CP019650.1"/>
</dbReference>
<feature type="region of interest" description="Disordered" evidence="7">
    <location>
        <begin position="410"/>
        <end position="448"/>
    </location>
</feature>
<dbReference type="KEGG" id="maga:Mag101_05525"/>
<feature type="transmembrane region" description="Helical" evidence="8">
    <location>
        <begin position="221"/>
        <end position="239"/>
    </location>
</feature>
<dbReference type="STRING" id="260552.Mag101_05525"/>
<keyword evidence="2" id="KW-0813">Transport</keyword>
<dbReference type="Gene3D" id="1.20.1250.20">
    <property type="entry name" value="MFS general substrate transporter like domains"/>
    <property type="match status" value="1"/>
</dbReference>
<evidence type="ECO:0000256" key="7">
    <source>
        <dbReference type="SAM" id="MobiDB-lite"/>
    </source>
</evidence>
<accession>A0A1Q2M9P2</accession>
<dbReference type="Pfam" id="PF07690">
    <property type="entry name" value="MFS_1"/>
    <property type="match status" value="1"/>
</dbReference>
<feature type="transmembrane region" description="Helical" evidence="8">
    <location>
        <begin position="350"/>
        <end position="371"/>
    </location>
</feature>
<keyword evidence="5 8" id="KW-1133">Transmembrane helix</keyword>
<evidence type="ECO:0000256" key="6">
    <source>
        <dbReference type="ARBA" id="ARBA00023136"/>
    </source>
</evidence>